<dbReference type="EC" id="4.1.1.52" evidence="7"/>
<dbReference type="GO" id="GO:0047596">
    <property type="term" value="F:6-methylsalicylate decarboxylase activity"/>
    <property type="evidence" value="ECO:0007669"/>
    <property type="project" value="UniProtKB-EC"/>
</dbReference>
<evidence type="ECO:0000313" key="10">
    <source>
        <dbReference type="EMBL" id="TKA74861.1"/>
    </source>
</evidence>
<dbReference type="EMBL" id="NAJN01000330">
    <property type="protein sequence ID" value="TKA74861.1"/>
    <property type="molecule type" value="Genomic_DNA"/>
</dbReference>
<dbReference type="GO" id="GO:0019748">
    <property type="term" value="P:secondary metabolic process"/>
    <property type="evidence" value="ECO:0007669"/>
    <property type="project" value="TreeGrafter"/>
</dbReference>
<dbReference type="PANTHER" id="PTHR21240">
    <property type="entry name" value="2-AMINO-3-CARBOXYLMUCONATE-6-SEMIALDEHYDE DECARBOXYLASE"/>
    <property type="match status" value="1"/>
</dbReference>
<gene>
    <name evidence="10" type="ORF">B0A49_04786</name>
</gene>
<comment type="catalytic activity">
    <reaction evidence="6">
        <text>6-methylsalicylate + H(+) = 3-methylphenol + CO2</text>
        <dbReference type="Rhea" id="RHEA:23112"/>
        <dbReference type="ChEBI" id="CHEBI:15378"/>
        <dbReference type="ChEBI" id="CHEBI:16526"/>
        <dbReference type="ChEBI" id="CHEBI:17231"/>
        <dbReference type="ChEBI" id="CHEBI:36658"/>
        <dbReference type="EC" id="4.1.1.52"/>
    </reaction>
    <physiologicalReaction direction="left-to-right" evidence="6">
        <dbReference type="Rhea" id="RHEA:23113"/>
    </physiologicalReaction>
</comment>
<dbReference type="OrthoDB" id="2832284at2759"/>
<evidence type="ECO:0000256" key="3">
    <source>
        <dbReference type="ARBA" id="ARBA00022793"/>
    </source>
</evidence>
<evidence type="ECO:0000256" key="2">
    <source>
        <dbReference type="ARBA" id="ARBA00022723"/>
    </source>
</evidence>
<sequence length="334" mass="37228">MPFQERIDTHSHFVPPSYRSASEQTCHGKPDGMPAVPQWSEEAHLELMQNLSITKSIISITSPGTHLVPGDDALARKLTRECNTFAAELSHRRPKQFGFWASLPLPDVPASLDELTYAMDELHADGIALLTNHHGRYLGDAAFDPVFAELERRKATVFIHPTTPCIAHSGSRDVTPALPLSQYPNPMFEFFFDTARAAINLFLSGTVSRCPNVTFILSHGAGALPPLIERFSSFATAVTGLGMRLSSEMVKETLRRQFFVDLAGFVFPDQIHVVVRYVGAKQLLYGSDWCYTPTPTVLMLAEKMEEGLKEIFPDEEARREIFLGNARRILGRRG</sequence>
<dbReference type="AlphaFoldDB" id="A0A4U0XF78"/>
<dbReference type="Proteomes" id="UP000308768">
    <property type="component" value="Unassembled WGS sequence"/>
</dbReference>
<protein>
    <recommendedName>
        <fullName evidence="7">6-methylsalicylate decarboxylase</fullName>
        <ecNumber evidence="7">4.1.1.52</ecNumber>
    </recommendedName>
</protein>
<dbReference type="GO" id="GO:0046872">
    <property type="term" value="F:metal ion binding"/>
    <property type="evidence" value="ECO:0007669"/>
    <property type="project" value="UniProtKB-KW"/>
</dbReference>
<evidence type="ECO:0000313" key="11">
    <source>
        <dbReference type="Proteomes" id="UP000308768"/>
    </source>
</evidence>
<evidence type="ECO:0000256" key="4">
    <source>
        <dbReference type="ARBA" id="ARBA00022833"/>
    </source>
</evidence>
<keyword evidence="5 8" id="KW-0456">Lyase</keyword>
<accession>A0A4U0XF78</accession>
<proteinExistence type="inferred from homology"/>
<feature type="domain" description="Amidohydrolase-related" evidence="9">
    <location>
        <begin position="7"/>
        <end position="332"/>
    </location>
</feature>
<dbReference type="Gene3D" id="3.20.20.140">
    <property type="entry name" value="Metal-dependent hydrolases"/>
    <property type="match status" value="1"/>
</dbReference>
<dbReference type="GO" id="GO:0016787">
    <property type="term" value="F:hydrolase activity"/>
    <property type="evidence" value="ECO:0007669"/>
    <property type="project" value="InterPro"/>
</dbReference>
<keyword evidence="4" id="KW-0862">Zinc</keyword>
<dbReference type="STRING" id="331657.A0A4U0XF78"/>
<dbReference type="InterPro" id="IPR032465">
    <property type="entry name" value="ACMSD"/>
</dbReference>
<dbReference type="Pfam" id="PF04909">
    <property type="entry name" value="Amidohydro_2"/>
    <property type="match status" value="1"/>
</dbReference>
<keyword evidence="11" id="KW-1185">Reference proteome</keyword>
<dbReference type="InterPro" id="IPR006680">
    <property type="entry name" value="Amidohydro-rel"/>
</dbReference>
<dbReference type="SUPFAM" id="SSF51556">
    <property type="entry name" value="Metallo-dependent hydrolases"/>
    <property type="match status" value="1"/>
</dbReference>
<dbReference type="InterPro" id="IPR032466">
    <property type="entry name" value="Metal_Hydrolase"/>
</dbReference>
<dbReference type="GO" id="GO:0005829">
    <property type="term" value="C:cytosol"/>
    <property type="evidence" value="ECO:0007669"/>
    <property type="project" value="TreeGrafter"/>
</dbReference>
<organism evidence="10 11">
    <name type="scientific">Cryomyces minteri</name>
    <dbReference type="NCBI Taxonomy" id="331657"/>
    <lineage>
        <taxon>Eukaryota</taxon>
        <taxon>Fungi</taxon>
        <taxon>Dikarya</taxon>
        <taxon>Ascomycota</taxon>
        <taxon>Pezizomycotina</taxon>
        <taxon>Dothideomycetes</taxon>
        <taxon>Dothideomycetes incertae sedis</taxon>
        <taxon>Cryomyces</taxon>
    </lineage>
</organism>
<evidence type="ECO:0000256" key="1">
    <source>
        <dbReference type="ARBA" id="ARBA00005871"/>
    </source>
</evidence>
<comment type="caution">
    <text evidence="10">The sequence shown here is derived from an EMBL/GenBank/DDBJ whole genome shotgun (WGS) entry which is preliminary data.</text>
</comment>
<keyword evidence="3 8" id="KW-0210">Decarboxylase</keyword>
<evidence type="ECO:0000256" key="6">
    <source>
        <dbReference type="ARBA" id="ARBA00036832"/>
    </source>
</evidence>
<dbReference type="PANTHER" id="PTHR21240:SF29">
    <property type="entry name" value="AMIDOHYDROLASE-RELATED DOMAIN-CONTAINING PROTEIN"/>
    <property type="match status" value="1"/>
</dbReference>
<reference evidence="10 11" key="1">
    <citation type="submission" date="2017-03" db="EMBL/GenBank/DDBJ databases">
        <title>Genomes of endolithic fungi from Antarctica.</title>
        <authorList>
            <person name="Coleine C."/>
            <person name="Masonjones S."/>
            <person name="Stajich J.E."/>
        </authorList>
    </citation>
    <scope>NUCLEOTIDE SEQUENCE [LARGE SCALE GENOMIC DNA]</scope>
    <source>
        <strain evidence="10 11">CCFEE 5187</strain>
    </source>
</reference>
<evidence type="ECO:0000259" key="9">
    <source>
        <dbReference type="Pfam" id="PF04909"/>
    </source>
</evidence>
<name>A0A4U0XF78_9PEZI</name>
<comment type="similarity">
    <text evidence="1">Belongs to the metallo-dependent hydrolases superfamily. ACMSD family.</text>
</comment>
<evidence type="ECO:0000256" key="7">
    <source>
        <dbReference type="ARBA" id="ARBA00038889"/>
    </source>
</evidence>
<evidence type="ECO:0000256" key="8">
    <source>
        <dbReference type="RuleBase" id="RU366045"/>
    </source>
</evidence>
<evidence type="ECO:0000256" key="5">
    <source>
        <dbReference type="ARBA" id="ARBA00023239"/>
    </source>
</evidence>
<keyword evidence="2" id="KW-0479">Metal-binding</keyword>